<feature type="active site" evidence="4">
    <location>
        <position position="257"/>
    </location>
</feature>
<reference evidence="8" key="1">
    <citation type="submission" date="2020-03" db="EMBL/GenBank/DDBJ databases">
        <title>Studies in the Genomics of Life Span.</title>
        <authorList>
            <person name="Glass D."/>
        </authorList>
    </citation>
    <scope>NUCLEOTIDE SEQUENCE</scope>
    <source>
        <strain evidence="8">SUZIE</strain>
        <tissue evidence="8">Muscle</tissue>
    </source>
</reference>
<organism evidence="8 9">
    <name type="scientific">Sciurus carolinensis</name>
    <name type="common">Eastern gray squirrel</name>
    <dbReference type="NCBI Taxonomy" id="30640"/>
    <lineage>
        <taxon>Eukaryota</taxon>
        <taxon>Metazoa</taxon>
        <taxon>Chordata</taxon>
        <taxon>Craniata</taxon>
        <taxon>Vertebrata</taxon>
        <taxon>Euteleostomi</taxon>
        <taxon>Mammalia</taxon>
        <taxon>Eutheria</taxon>
        <taxon>Euarchontoglires</taxon>
        <taxon>Glires</taxon>
        <taxon>Rodentia</taxon>
        <taxon>Sciuromorpha</taxon>
        <taxon>Sciuridae</taxon>
        <taxon>Sciurinae</taxon>
        <taxon>Sciurini</taxon>
        <taxon>Sciurus</taxon>
    </lineage>
</organism>
<dbReference type="GO" id="GO:0006637">
    <property type="term" value="P:acyl-CoA metabolic process"/>
    <property type="evidence" value="ECO:0007669"/>
    <property type="project" value="TreeGrafter"/>
</dbReference>
<dbReference type="InterPro" id="IPR006683">
    <property type="entry name" value="Thioestr_dom"/>
</dbReference>
<dbReference type="InterPro" id="IPR040170">
    <property type="entry name" value="Cytosol_ACT"/>
</dbReference>
<dbReference type="Gene3D" id="3.10.129.10">
    <property type="entry name" value="Hotdog Thioesterase"/>
    <property type="match status" value="3"/>
</dbReference>
<feature type="compositionally biased region" description="Basic and acidic residues" evidence="6">
    <location>
        <begin position="399"/>
        <end position="409"/>
    </location>
</feature>
<dbReference type="AlphaFoldDB" id="A0AA41MKY8"/>
<dbReference type="Pfam" id="PF03061">
    <property type="entry name" value="4HBT"/>
    <property type="match status" value="2"/>
</dbReference>
<accession>A0AA41MKY8</accession>
<sequence length="426" mass="47395">MKLLARALYLRQLGRQASFWRLVTGQKCVWPGERCWASVPAFGTRIDFLQSRPCITRMGRIMRPDDANVAGNVHGGTILKMIEEAGAIISTRHCNSQNGERCVAALARVERTDFLSPMCIGEVAHVSAEITYTSKHSVEVQVNVMSENILTGTKKLTNKATLWYVPLSLKNVDKVLEVPPVVYSRQEQEEEGRKRYEAQKLERMETKWRNGDIVQPVLNPEPNTVSYSQSSLIHLVGPSDCTLHGFVHGGVTMKLMDEVAGIVAARHCKTNIVTASVDAINFHDKIRKELATSSMKRPPSVLVPVEQDPAIHVVRTSWSLAQEAVLGVCTVAGCVITISGRMTFTSNKSMEIEVLVDADPVVDNSQKHYRAASAFFTYVSLSQEGKSLPVPQLVPETEDEKKRFEEGKGRYLQMKAKRQGHTEPQP</sequence>
<feature type="active site" evidence="4">
    <location>
        <position position="68"/>
    </location>
</feature>
<dbReference type="GO" id="GO:0005829">
    <property type="term" value="C:cytosol"/>
    <property type="evidence" value="ECO:0007669"/>
    <property type="project" value="TreeGrafter"/>
</dbReference>
<dbReference type="GO" id="GO:0052816">
    <property type="term" value="F:long-chain fatty acyl-CoA hydrolase activity"/>
    <property type="evidence" value="ECO:0007669"/>
    <property type="project" value="TreeGrafter"/>
</dbReference>
<dbReference type="InterPro" id="IPR033120">
    <property type="entry name" value="HOTDOG_ACOT"/>
</dbReference>
<evidence type="ECO:0000256" key="4">
    <source>
        <dbReference type="PIRSR" id="PIRSR640170-1"/>
    </source>
</evidence>
<comment type="pathway">
    <text evidence="1">Lipid metabolism; fatty acid metabolism.</text>
</comment>
<name>A0AA41MKY8_SCICA</name>
<evidence type="ECO:0000259" key="7">
    <source>
        <dbReference type="PROSITE" id="PS51770"/>
    </source>
</evidence>
<evidence type="ECO:0000313" key="9">
    <source>
        <dbReference type="Proteomes" id="UP001166674"/>
    </source>
</evidence>
<evidence type="ECO:0000313" key="8">
    <source>
        <dbReference type="EMBL" id="MBZ3873862.1"/>
    </source>
</evidence>
<dbReference type="EMBL" id="JAATJV010212700">
    <property type="protein sequence ID" value="MBZ3873862.1"/>
    <property type="molecule type" value="Genomic_DNA"/>
</dbReference>
<evidence type="ECO:0000256" key="2">
    <source>
        <dbReference type="ARBA" id="ARBA00022487"/>
    </source>
</evidence>
<feature type="region of interest" description="Disordered" evidence="6">
    <location>
        <begin position="397"/>
        <end position="426"/>
    </location>
</feature>
<dbReference type="GO" id="GO:0052689">
    <property type="term" value="F:carboxylic ester hydrolase activity"/>
    <property type="evidence" value="ECO:0007669"/>
    <property type="project" value="UniProtKB-KW"/>
</dbReference>
<dbReference type="FunFam" id="3.10.129.10:FF:000009">
    <property type="entry name" value="Cytosolic acyl coenzyme A thioester hydrolase"/>
    <property type="match status" value="1"/>
</dbReference>
<dbReference type="PANTHER" id="PTHR11049:SF24">
    <property type="entry name" value="CYTOSOLIC ACYL COENZYME A THIOESTER HYDROLASE"/>
    <property type="match status" value="1"/>
</dbReference>
<evidence type="ECO:0000256" key="6">
    <source>
        <dbReference type="SAM" id="MobiDB-lite"/>
    </source>
</evidence>
<evidence type="ECO:0000256" key="3">
    <source>
        <dbReference type="ARBA" id="ARBA00022801"/>
    </source>
</evidence>
<evidence type="ECO:0000256" key="1">
    <source>
        <dbReference type="ARBA" id="ARBA00004872"/>
    </source>
</evidence>
<keyword evidence="9" id="KW-1185">Reference proteome</keyword>
<gene>
    <name evidence="8" type="ORF">SUZIE_125050</name>
</gene>
<evidence type="ECO:0000256" key="5">
    <source>
        <dbReference type="PROSITE-ProRule" id="PRU01106"/>
    </source>
</evidence>
<protein>
    <submittedName>
        <fullName evidence="8">Cytosolic acyl coenzyme A thioester hydrolase</fullName>
    </submittedName>
</protein>
<feature type="domain" description="HotDog ACOT-type" evidence="7">
    <location>
        <begin position="226"/>
        <end position="384"/>
    </location>
</feature>
<dbReference type="CDD" id="cd03442">
    <property type="entry name" value="BFIT_BACH"/>
    <property type="match status" value="2"/>
</dbReference>
<dbReference type="GO" id="GO:0009062">
    <property type="term" value="P:fatty acid catabolic process"/>
    <property type="evidence" value="ECO:0007669"/>
    <property type="project" value="TreeGrafter"/>
</dbReference>
<comment type="caution">
    <text evidence="8">The sequence shown here is derived from an EMBL/GenBank/DDBJ whole genome shotgun (WGS) entry which is preliminary data.</text>
</comment>
<keyword evidence="2" id="KW-0719">Serine esterase</keyword>
<dbReference type="InterPro" id="IPR029069">
    <property type="entry name" value="HotDog_dom_sf"/>
</dbReference>
<dbReference type="SUPFAM" id="SSF54637">
    <property type="entry name" value="Thioesterase/thiol ester dehydrase-isomerase"/>
    <property type="match status" value="3"/>
</dbReference>
<feature type="domain" description="HotDog ACOT-type" evidence="7">
    <location>
        <begin position="52"/>
        <end position="170"/>
    </location>
</feature>
<dbReference type="PROSITE" id="PS51770">
    <property type="entry name" value="HOTDOG_ACOT"/>
    <property type="match status" value="2"/>
</dbReference>
<proteinExistence type="predicted"/>
<dbReference type="PANTHER" id="PTHR11049">
    <property type="entry name" value="ACYL COENZYME A THIOESTER HYDROLASE"/>
    <property type="match status" value="1"/>
</dbReference>
<dbReference type="Proteomes" id="UP001166674">
    <property type="component" value="Unassembled WGS sequence"/>
</dbReference>
<keyword evidence="3 5" id="KW-0378">Hydrolase</keyword>